<evidence type="ECO:0000313" key="1">
    <source>
        <dbReference type="EMBL" id="CBX31001.1"/>
    </source>
</evidence>
<protein>
    <recommendedName>
        <fullName evidence="2">HEAT repeat domain-containing protein</fullName>
    </recommendedName>
</protein>
<dbReference type="Gene3D" id="1.25.10.10">
    <property type="entry name" value="Leucine-rich Repeat Variant"/>
    <property type="match status" value="1"/>
</dbReference>
<dbReference type="EMBL" id="FR695877">
    <property type="protein sequence ID" value="CBX31001.1"/>
    <property type="molecule type" value="Genomic_DNA"/>
</dbReference>
<gene>
    <name evidence="1" type="ORF">N47_E45130</name>
</gene>
<dbReference type="InterPro" id="IPR021133">
    <property type="entry name" value="HEAT_type_2"/>
</dbReference>
<accession>E1YLL8</accession>
<proteinExistence type="predicted"/>
<dbReference type="Pfam" id="PF13646">
    <property type="entry name" value="HEAT_2"/>
    <property type="match status" value="1"/>
</dbReference>
<dbReference type="InterPro" id="IPR011989">
    <property type="entry name" value="ARM-like"/>
</dbReference>
<sequence length="96" mass="10113">MLSDSDAAVRSLAAEIPGSFILAGMNSDTRSIKPLIKALNDENANVRSAAALSLGRITEYLGSEAAGWPVEPPRTALKDDDPSVRAAAQKALSMMR</sequence>
<evidence type="ECO:0008006" key="2">
    <source>
        <dbReference type="Google" id="ProtNLM"/>
    </source>
</evidence>
<dbReference type="InterPro" id="IPR016024">
    <property type="entry name" value="ARM-type_fold"/>
</dbReference>
<dbReference type="AlphaFoldDB" id="E1YLL8"/>
<name>E1YLL8_9BACT</name>
<reference evidence="1" key="1">
    <citation type="journal article" date="2011" name="Environ. Microbiol.">
        <title>Genomic insights into the metabolic potential of the polycyclic aromatic hydrocarbon degrading sulfate-reducing Deltaproteobacterium N47.</title>
        <authorList>
            <person name="Bergmann F."/>
            <person name="Selesi D."/>
            <person name="Weinmaier T."/>
            <person name="Tischler P."/>
            <person name="Rattei T."/>
            <person name="Meckenstock R.U."/>
        </authorList>
    </citation>
    <scope>NUCLEOTIDE SEQUENCE</scope>
</reference>
<dbReference type="PROSITE" id="PS50077">
    <property type="entry name" value="HEAT_REPEAT"/>
    <property type="match status" value="1"/>
</dbReference>
<organism evidence="1">
    <name type="scientific">uncultured Desulfobacterium sp</name>
    <dbReference type="NCBI Taxonomy" id="201089"/>
    <lineage>
        <taxon>Bacteria</taxon>
        <taxon>Pseudomonadati</taxon>
        <taxon>Thermodesulfobacteriota</taxon>
        <taxon>Desulfobacteria</taxon>
        <taxon>Desulfobacterales</taxon>
        <taxon>Desulfobacteriaceae</taxon>
        <taxon>Desulfobacterium</taxon>
        <taxon>environmental samples</taxon>
    </lineage>
</organism>
<dbReference type="SUPFAM" id="SSF48371">
    <property type="entry name" value="ARM repeat"/>
    <property type="match status" value="1"/>
</dbReference>